<dbReference type="GO" id="GO:0003824">
    <property type="term" value="F:catalytic activity"/>
    <property type="evidence" value="ECO:0007669"/>
    <property type="project" value="UniProtKB-ARBA"/>
</dbReference>
<gene>
    <name evidence="2" type="ORF">RMCFA_3933</name>
</gene>
<dbReference type="AlphaFoldDB" id="A0A117IF72"/>
<proteinExistence type="predicted"/>
<evidence type="ECO:0000313" key="3">
    <source>
        <dbReference type="Proteomes" id="UP000069705"/>
    </source>
</evidence>
<reference evidence="3" key="2">
    <citation type="submission" date="2016-02" db="EMBL/GenBank/DDBJ databases">
        <title>Draft genome sequence of five rapidly growing Mycobacterium species.</title>
        <authorList>
            <person name="Katahira K."/>
            <person name="Gotou Y."/>
            <person name="Iida K."/>
            <person name="Ogura Y."/>
            <person name="Hayashi T."/>
        </authorList>
    </citation>
    <scope>NUCLEOTIDE SEQUENCE [LARGE SCALE GENOMIC DNA]</scope>
    <source>
        <strain evidence="3">JCM6368</strain>
    </source>
</reference>
<comment type="caution">
    <text evidence="2">The sequence shown here is derived from an EMBL/GenBank/DDBJ whole genome shotgun (WGS) entry which is preliminary data.</text>
</comment>
<dbReference type="RefSeq" id="WP_061264356.1">
    <property type="nucleotide sequence ID" value="NZ_BCSZ01000035.1"/>
</dbReference>
<evidence type="ECO:0000313" key="2">
    <source>
        <dbReference type="EMBL" id="GAT03821.1"/>
    </source>
</evidence>
<accession>A0A117IF72</accession>
<name>A0A117IF72_MYCFO</name>
<dbReference type="EMBL" id="BCSZ01000035">
    <property type="protein sequence ID" value="GAT03821.1"/>
    <property type="molecule type" value="Genomic_DNA"/>
</dbReference>
<protein>
    <recommendedName>
        <fullName evidence="1">AB hydrolase-1 domain-containing protein</fullName>
    </recommendedName>
</protein>
<dbReference type="Pfam" id="PF00561">
    <property type="entry name" value="Abhydrolase_1"/>
    <property type="match status" value="1"/>
</dbReference>
<dbReference type="Gene3D" id="3.40.50.1820">
    <property type="entry name" value="alpha/beta hydrolase"/>
    <property type="match status" value="1"/>
</dbReference>
<reference evidence="2 3" key="1">
    <citation type="journal article" date="2016" name="Genome Announc.">
        <title>Draft Genome Sequences of Five Rapidly Growing Mycobacterium Species, M. thermoresistibile, M. fortuitum subsp. acetamidolyticum, M. canariasense, M. brisbanense, and M. novocastrense.</title>
        <authorList>
            <person name="Katahira K."/>
            <person name="Ogura Y."/>
            <person name="Gotoh Y."/>
            <person name="Hayashi T."/>
        </authorList>
    </citation>
    <scope>NUCLEOTIDE SEQUENCE [LARGE SCALE GENOMIC DNA]</scope>
    <source>
        <strain evidence="2 3">JCM6368</strain>
    </source>
</reference>
<dbReference type="SUPFAM" id="SSF53474">
    <property type="entry name" value="alpha/beta-Hydrolases"/>
    <property type="match status" value="1"/>
</dbReference>
<dbReference type="Proteomes" id="UP000069705">
    <property type="component" value="Unassembled WGS sequence"/>
</dbReference>
<feature type="domain" description="AB hydrolase-1" evidence="1">
    <location>
        <begin position="171"/>
        <end position="237"/>
    </location>
</feature>
<evidence type="ECO:0000259" key="1">
    <source>
        <dbReference type="Pfam" id="PF00561"/>
    </source>
</evidence>
<dbReference type="InterPro" id="IPR000073">
    <property type="entry name" value="AB_hydrolase_1"/>
</dbReference>
<dbReference type="InterPro" id="IPR029058">
    <property type="entry name" value="AB_hydrolase_fold"/>
</dbReference>
<sequence>MRLVFVHGIGGRREPQESLRSWSGALARGMQEAGHSAAADQLLAGRLVDARFAYYGDLFHDGQSQGGTTELDEASAETVRALLLQIIDAREVNLSDTRSRNAFRSAKAQLTASGTSQGVGNILRRCIGAATTVLSASPLRNVGQWASGALMVRDLGQVARYFDRRKSDGEGMTLADHIQRRVLDAIDDEPAIVIAHSLGSIVAFETLHRAPANVPLLATVGSPLGMRAVVWPNLEPQPPFTPPLVSTWLNYWDRDDIFAVRPLLEDCVLPNSDGVCPRSTRVDSDGFWVHSATKYLAQGVVGGKVAEMIQTVSSGN</sequence>
<organism evidence="2 3">
    <name type="scientific">Mycolicibacterium fortuitum subsp. acetamidolyticum</name>
    <dbReference type="NCBI Taxonomy" id="144550"/>
    <lineage>
        <taxon>Bacteria</taxon>
        <taxon>Bacillati</taxon>
        <taxon>Actinomycetota</taxon>
        <taxon>Actinomycetes</taxon>
        <taxon>Mycobacteriales</taxon>
        <taxon>Mycobacteriaceae</taxon>
        <taxon>Mycolicibacterium</taxon>
    </lineage>
</organism>